<comment type="caution">
    <text evidence="2">The sequence shown here is derived from an EMBL/GenBank/DDBJ whole genome shotgun (WGS) entry which is preliminary data.</text>
</comment>
<dbReference type="Pfam" id="PF00483">
    <property type="entry name" value="NTP_transferase"/>
    <property type="match status" value="1"/>
</dbReference>
<dbReference type="Proteomes" id="UP000585437">
    <property type="component" value="Unassembled WGS sequence"/>
</dbReference>
<dbReference type="RefSeq" id="WP_184653834.1">
    <property type="nucleotide sequence ID" value="NZ_JACHBU010000001.1"/>
</dbReference>
<dbReference type="InterPro" id="IPR029044">
    <property type="entry name" value="Nucleotide-diphossugar_trans"/>
</dbReference>
<evidence type="ECO:0000259" key="1">
    <source>
        <dbReference type="Pfam" id="PF00483"/>
    </source>
</evidence>
<reference evidence="2 3" key="1">
    <citation type="submission" date="2020-08" db="EMBL/GenBank/DDBJ databases">
        <title>The Agave Microbiome: Exploring the role of microbial communities in plant adaptations to desert environments.</title>
        <authorList>
            <person name="Partida-Martinez L.P."/>
        </authorList>
    </citation>
    <scope>NUCLEOTIDE SEQUENCE [LARGE SCALE GENOMIC DNA]</scope>
    <source>
        <strain evidence="2 3">AS3.12</strain>
    </source>
</reference>
<dbReference type="AlphaFoldDB" id="A0A7X0MSF2"/>
<accession>A0A7X0MSF2</accession>
<gene>
    <name evidence="2" type="ORF">F4695_000697</name>
</gene>
<dbReference type="InterPro" id="IPR005835">
    <property type="entry name" value="NTP_transferase_dom"/>
</dbReference>
<dbReference type="SUPFAM" id="SSF53448">
    <property type="entry name" value="Nucleotide-diphospho-sugar transferases"/>
    <property type="match status" value="1"/>
</dbReference>
<dbReference type="InterPro" id="IPR050486">
    <property type="entry name" value="Mannose-1P_guanyltransferase"/>
</dbReference>
<protein>
    <submittedName>
        <fullName evidence="2">dTDP-glucose pyrophosphorylase</fullName>
    </submittedName>
</protein>
<dbReference type="EMBL" id="JACHBU010000001">
    <property type="protein sequence ID" value="MBB6507378.1"/>
    <property type="molecule type" value="Genomic_DNA"/>
</dbReference>
<name>A0A7X0MSF2_9HYPH</name>
<feature type="domain" description="Nucleotidyl transferase" evidence="1">
    <location>
        <begin position="16"/>
        <end position="195"/>
    </location>
</feature>
<dbReference type="CDD" id="cd04183">
    <property type="entry name" value="GT2_BcE_like"/>
    <property type="match status" value="1"/>
</dbReference>
<dbReference type="Gene3D" id="3.90.550.10">
    <property type="entry name" value="Spore Coat Polysaccharide Biosynthesis Protein SpsA, Chain A"/>
    <property type="match status" value="1"/>
</dbReference>
<keyword evidence="3" id="KW-1185">Reference proteome</keyword>
<dbReference type="PANTHER" id="PTHR22572">
    <property type="entry name" value="SUGAR-1-PHOSPHATE GUANYL TRANSFERASE"/>
    <property type="match status" value="1"/>
</dbReference>
<sequence length="235" mass="26561">MNILILMAGEPRILSSESFPTPLVEVDGMPLVQRLLEQCARITGHRVIIAMQEKELRRYHLDDVVRLIDPTAEIVAVKDKTQGAACTALLAAGSIDNDTPLLILNGDEFLTVPMETIIADFNRRQLDGGTVTFRSVHPRYSFVRLDERQMVVEAAEKHPISDNATAGFYYFRKGSDFVKAAKAEIRKDARYNDMFYVCPVYNELVLEDKKIGVYPIDAKDYHPIKSDRQLSELSI</sequence>
<dbReference type="InterPro" id="IPR016873">
    <property type="entry name" value="Caps_polysacc_synth_BcbE_prd"/>
</dbReference>
<evidence type="ECO:0000313" key="3">
    <source>
        <dbReference type="Proteomes" id="UP000585437"/>
    </source>
</evidence>
<organism evidence="2 3">
    <name type="scientific">Rhizobium soli</name>
    <dbReference type="NCBI Taxonomy" id="424798"/>
    <lineage>
        <taxon>Bacteria</taxon>
        <taxon>Pseudomonadati</taxon>
        <taxon>Pseudomonadota</taxon>
        <taxon>Alphaproteobacteria</taxon>
        <taxon>Hyphomicrobiales</taxon>
        <taxon>Rhizobiaceae</taxon>
        <taxon>Rhizobium/Agrobacterium group</taxon>
        <taxon>Rhizobium</taxon>
    </lineage>
</organism>
<dbReference type="PIRSF" id="PIRSF028162">
    <property type="entry name" value="BcbE_prd"/>
    <property type="match status" value="1"/>
</dbReference>
<proteinExistence type="predicted"/>
<evidence type="ECO:0000313" key="2">
    <source>
        <dbReference type="EMBL" id="MBB6507378.1"/>
    </source>
</evidence>